<keyword evidence="7" id="KW-1185">Reference proteome</keyword>
<evidence type="ECO:0000259" key="5">
    <source>
        <dbReference type="PROSITE" id="PS51898"/>
    </source>
</evidence>
<feature type="domain" description="Tyr recombinase" evidence="5">
    <location>
        <begin position="232"/>
        <end position="403"/>
    </location>
</feature>
<dbReference type="GO" id="GO:0003677">
    <property type="term" value="F:DNA binding"/>
    <property type="evidence" value="ECO:0007669"/>
    <property type="project" value="UniProtKB-KW"/>
</dbReference>
<keyword evidence="3" id="KW-0238">DNA-binding</keyword>
<dbReference type="AlphaFoldDB" id="A0A9X4LD53"/>
<dbReference type="InterPro" id="IPR010998">
    <property type="entry name" value="Integrase_recombinase_N"/>
</dbReference>
<comment type="caution">
    <text evidence="6">The sequence shown here is derived from an EMBL/GenBank/DDBJ whole genome shotgun (WGS) entry which is preliminary data.</text>
</comment>
<evidence type="ECO:0000313" key="6">
    <source>
        <dbReference type="EMBL" id="MDG0861721.1"/>
    </source>
</evidence>
<dbReference type="Gene3D" id="1.10.443.10">
    <property type="entry name" value="Intergrase catalytic core"/>
    <property type="match status" value="1"/>
</dbReference>
<dbReference type="InterPro" id="IPR050090">
    <property type="entry name" value="Tyrosine_recombinase_XerCD"/>
</dbReference>
<dbReference type="GO" id="GO:0015074">
    <property type="term" value="P:DNA integration"/>
    <property type="evidence" value="ECO:0007669"/>
    <property type="project" value="UniProtKB-KW"/>
</dbReference>
<dbReference type="CDD" id="cd00796">
    <property type="entry name" value="INT_Rci_Hp1_C"/>
    <property type="match status" value="1"/>
</dbReference>
<evidence type="ECO:0000256" key="4">
    <source>
        <dbReference type="ARBA" id="ARBA00023172"/>
    </source>
</evidence>
<dbReference type="PROSITE" id="PS51898">
    <property type="entry name" value="TYR_RECOMBINASE"/>
    <property type="match status" value="1"/>
</dbReference>
<dbReference type="InterPro" id="IPR013762">
    <property type="entry name" value="Integrase-like_cat_sf"/>
</dbReference>
<organism evidence="6 7">
    <name type="scientific">Pelomonas aquatica</name>
    <dbReference type="NCBI Taxonomy" id="431058"/>
    <lineage>
        <taxon>Bacteria</taxon>
        <taxon>Pseudomonadati</taxon>
        <taxon>Pseudomonadota</taxon>
        <taxon>Betaproteobacteria</taxon>
        <taxon>Burkholderiales</taxon>
        <taxon>Sphaerotilaceae</taxon>
        <taxon>Roseateles</taxon>
    </lineage>
</organism>
<evidence type="ECO:0000313" key="7">
    <source>
        <dbReference type="Proteomes" id="UP001152766"/>
    </source>
</evidence>
<evidence type="ECO:0000256" key="3">
    <source>
        <dbReference type="ARBA" id="ARBA00023125"/>
    </source>
</evidence>
<keyword evidence="2" id="KW-0229">DNA integration</keyword>
<dbReference type="SUPFAM" id="SSF56349">
    <property type="entry name" value="DNA breaking-rejoining enzymes"/>
    <property type="match status" value="1"/>
</dbReference>
<protein>
    <submittedName>
        <fullName evidence="6">Site-specific integrase</fullName>
    </submittedName>
</protein>
<accession>A0A9X4LD53</accession>
<dbReference type="GO" id="GO:0006310">
    <property type="term" value="P:DNA recombination"/>
    <property type="evidence" value="ECO:0007669"/>
    <property type="project" value="UniProtKB-KW"/>
</dbReference>
<keyword evidence="4" id="KW-0233">DNA recombination</keyword>
<dbReference type="PANTHER" id="PTHR30349">
    <property type="entry name" value="PHAGE INTEGRASE-RELATED"/>
    <property type="match status" value="1"/>
</dbReference>
<name>A0A9X4LD53_9BURK</name>
<evidence type="ECO:0000256" key="2">
    <source>
        <dbReference type="ARBA" id="ARBA00022908"/>
    </source>
</evidence>
<comment type="similarity">
    <text evidence="1">Belongs to the 'phage' integrase family.</text>
</comment>
<sequence>MAKQAEPRKEGIGWSLRRRVFGQDFYVSGKATKAAAEKAMEKLLKPLSERGRPKGLGPRRTTLAQALQDMACDRLPFLKGAVQEARRINVYLRAAGLATLKVTKCTVQASAEGEAPEQAAGERQYFKVALVPPQEARAIPRGLTQHRNEQASETARADAVRARLAGMKVCDIQPYDVQELMDELRKARKPATLQLERALLRGSFNYMRHVWCWSEPEANPAIRLKMPKVDNGRDRVMSADEQRRLDEAIQECRNQLVGPTMTLLTETAMRSGEPLEYACWKDVDWDSKLLKLRDSKNSMRDVPLSPKAIEALKELARLNPPDPDAPIVEMSYESLKAAWKRACERAGIADLRIHDLRHTAATRMALRTGNIFLVRALTGHKTLSQLERYVNVKASDVVAVLHAPQPLAAAPAAAATTPAEEAPVHSMPPADSVSDTGVDTVGNVVRLDFRARRGAWSGRR</sequence>
<gene>
    <name evidence="6" type="ORF">EXJ73_04440</name>
</gene>
<dbReference type="Gene3D" id="1.10.150.130">
    <property type="match status" value="1"/>
</dbReference>
<evidence type="ECO:0000256" key="1">
    <source>
        <dbReference type="ARBA" id="ARBA00008857"/>
    </source>
</evidence>
<dbReference type="RefSeq" id="WP_268151320.1">
    <property type="nucleotide sequence ID" value="NZ_JAPPUW010000011.1"/>
</dbReference>
<dbReference type="PANTHER" id="PTHR30349:SF41">
    <property type="entry name" value="INTEGRASE_RECOMBINASE PROTEIN MJ0367-RELATED"/>
    <property type="match status" value="1"/>
</dbReference>
<dbReference type="InterPro" id="IPR002104">
    <property type="entry name" value="Integrase_catalytic"/>
</dbReference>
<dbReference type="Pfam" id="PF00589">
    <property type="entry name" value="Phage_integrase"/>
    <property type="match status" value="1"/>
</dbReference>
<proteinExistence type="inferred from homology"/>
<reference evidence="6" key="1">
    <citation type="submission" date="2019-02" db="EMBL/GenBank/DDBJ databases">
        <title>Draft genome of the type strain Pelomonas aquatica CCUG 52575T.</title>
        <authorList>
            <person name="Gomila M."/>
            <person name="Lalucat J."/>
        </authorList>
    </citation>
    <scope>NUCLEOTIDE SEQUENCE</scope>
    <source>
        <strain evidence="6">CCUG 52575</strain>
    </source>
</reference>
<dbReference type="EMBL" id="SGUG01000005">
    <property type="protein sequence ID" value="MDG0861721.1"/>
    <property type="molecule type" value="Genomic_DNA"/>
</dbReference>
<dbReference type="InterPro" id="IPR011010">
    <property type="entry name" value="DNA_brk_join_enz"/>
</dbReference>
<dbReference type="Proteomes" id="UP001152766">
    <property type="component" value="Unassembled WGS sequence"/>
</dbReference>